<reference evidence="1 2" key="1">
    <citation type="submission" date="2018-09" db="EMBL/GenBank/DDBJ databases">
        <authorList>
            <person name="Li J."/>
        </authorList>
    </citation>
    <scope>NUCLEOTIDE SEQUENCE [LARGE SCALE GENOMIC DNA]</scope>
    <source>
        <strain evidence="1 2">2129</strain>
    </source>
</reference>
<keyword evidence="2" id="KW-1185">Reference proteome</keyword>
<dbReference type="Proteomes" id="UP000273001">
    <property type="component" value="Chromosome"/>
</dbReference>
<name>A0ABM6Z3C8_9ACTO</name>
<dbReference type="RefSeq" id="WP_120204338.1">
    <property type="nucleotide sequence ID" value="NZ_CP032514.1"/>
</dbReference>
<dbReference type="EMBL" id="CP032514">
    <property type="protein sequence ID" value="AYD89697.1"/>
    <property type="molecule type" value="Genomic_DNA"/>
</dbReference>
<evidence type="ECO:0000313" key="2">
    <source>
        <dbReference type="Proteomes" id="UP000273001"/>
    </source>
</evidence>
<gene>
    <name evidence="1" type="ORF">D5R93_05875</name>
</gene>
<proteinExistence type="predicted"/>
<evidence type="ECO:0000313" key="1">
    <source>
        <dbReference type="EMBL" id="AYD89697.1"/>
    </source>
</evidence>
<protein>
    <submittedName>
        <fullName evidence="1">Uncharacterized protein</fullName>
    </submittedName>
</protein>
<accession>A0ABM6Z3C8</accession>
<sequence>MPRSTRHLDDKAARLIVRSHDREHYWATDNVALCAAIDAVFRYSLSMQETVYLSGAADPVSGRSWATVIMPPGTRLTASYSAGAHYDGDTLTAVAAVVRDQVERHGGVTLDADDNIIDQPDV</sequence>
<organism evidence="1 2">
    <name type="scientific">Actinomyces lilanjuaniae</name>
    <dbReference type="NCBI Taxonomy" id="2321394"/>
    <lineage>
        <taxon>Bacteria</taxon>
        <taxon>Bacillati</taxon>
        <taxon>Actinomycetota</taxon>
        <taxon>Actinomycetes</taxon>
        <taxon>Actinomycetales</taxon>
        <taxon>Actinomycetaceae</taxon>
        <taxon>Actinomyces</taxon>
    </lineage>
</organism>